<dbReference type="PROSITE" id="PS50048">
    <property type="entry name" value="ZN2_CY6_FUNGAL_2"/>
    <property type="match status" value="1"/>
</dbReference>
<keyword evidence="1" id="KW-0539">Nucleus</keyword>
<dbReference type="SUPFAM" id="SSF57701">
    <property type="entry name" value="Zn2/Cys6 DNA-binding domain"/>
    <property type="match status" value="1"/>
</dbReference>
<dbReference type="InterPro" id="IPR036864">
    <property type="entry name" value="Zn2-C6_fun-type_DNA-bd_sf"/>
</dbReference>
<sequence>MLALRCGTCRYRRISCDGAQPACSPCRAVGFNCSGYDYAASPGANGGDRRGVLTRLHPQSVPDMLEGGIAYDPMPQLYNEAQIIFDGVHYCE</sequence>
<feature type="domain" description="Zn(2)-C6 fungal-type" evidence="2">
    <location>
        <begin position="5"/>
        <end position="34"/>
    </location>
</feature>
<reference evidence="4" key="1">
    <citation type="journal article" date="2015" name="BMC Genomics">
        <title>Genomic and transcriptomic analysis of the endophytic fungus Pestalotiopsis fici reveals its lifestyle and high potential for synthesis of natural products.</title>
        <authorList>
            <person name="Wang X."/>
            <person name="Zhang X."/>
            <person name="Liu L."/>
            <person name="Xiang M."/>
            <person name="Wang W."/>
            <person name="Sun X."/>
            <person name="Che Y."/>
            <person name="Guo L."/>
            <person name="Liu G."/>
            <person name="Guo L."/>
            <person name="Wang C."/>
            <person name="Yin W.B."/>
            <person name="Stadler M."/>
            <person name="Zhang X."/>
            <person name="Liu X."/>
        </authorList>
    </citation>
    <scope>NUCLEOTIDE SEQUENCE [LARGE SCALE GENOMIC DNA]</scope>
    <source>
        <strain evidence="4">W106-1 / CGMCC3.15140</strain>
    </source>
</reference>
<keyword evidence="4" id="KW-1185">Reference proteome</keyword>
<dbReference type="AlphaFoldDB" id="W3WJN6"/>
<protein>
    <recommendedName>
        <fullName evidence="2">Zn(2)-C6 fungal-type domain-containing protein</fullName>
    </recommendedName>
</protein>
<dbReference type="InterPro" id="IPR001138">
    <property type="entry name" value="Zn2Cys6_DnaBD"/>
</dbReference>
<evidence type="ECO:0000313" key="3">
    <source>
        <dbReference type="EMBL" id="ETS74088.1"/>
    </source>
</evidence>
<accession>W3WJN6</accession>
<dbReference type="Pfam" id="PF00172">
    <property type="entry name" value="Zn_clus"/>
    <property type="match status" value="1"/>
</dbReference>
<dbReference type="EMBL" id="KI912120">
    <property type="protein sequence ID" value="ETS74088.1"/>
    <property type="molecule type" value="Genomic_DNA"/>
</dbReference>
<dbReference type="GO" id="GO:0008270">
    <property type="term" value="F:zinc ion binding"/>
    <property type="evidence" value="ECO:0007669"/>
    <property type="project" value="InterPro"/>
</dbReference>
<dbReference type="KEGG" id="pfy:PFICI_13954"/>
<dbReference type="CDD" id="cd00067">
    <property type="entry name" value="GAL4"/>
    <property type="match status" value="1"/>
</dbReference>
<dbReference type="InParanoid" id="W3WJN6"/>
<proteinExistence type="predicted"/>
<dbReference type="GeneID" id="19278967"/>
<evidence type="ECO:0000256" key="1">
    <source>
        <dbReference type="ARBA" id="ARBA00023242"/>
    </source>
</evidence>
<dbReference type="GO" id="GO:0000981">
    <property type="term" value="F:DNA-binding transcription factor activity, RNA polymerase II-specific"/>
    <property type="evidence" value="ECO:0007669"/>
    <property type="project" value="InterPro"/>
</dbReference>
<organism evidence="3 4">
    <name type="scientific">Pestalotiopsis fici (strain W106-1 / CGMCC3.15140)</name>
    <dbReference type="NCBI Taxonomy" id="1229662"/>
    <lineage>
        <taxon>Eukaryota</taxon>
        <taxon>Fungi</taxon>
        <taxon>Dikarya</taxon>
        <taxon>Ascomycota</taxon>
        <taxon>Pezizomycotina</taxon>
        <taxon>Sordariomycetes</taxon>
        <taxon>Xylariomycetidae</taxon>
        <taxon>Amphisphaeriales</taxon>
        <taxon>Sporocadaceae</taxon>
        <taxon>Pestalotiopsis</taxon>
    </lineage>
</organism>
<evidence type="ECO:0000259" key="2">
    <source>
        <dbReference type="PROSITE" id="PS50048"/>
    </source>
</evidence>
<evidence type="ECO:0000313" key="4">
    <source>
        <dbReference type="Proteomes" id="UP000030651"/>
    </source>
</evidence>
<dbReference type="OrthoDB" id="1919336at2759"/>
<dbReference type="HOGENOM" id="CLU_2414012_0_0_1"/>
<dbReference type="Proteomes" id="UP000030651">
    <property type="component" value="Unassembled WGS sequence"/>
</dbReference>
<name>W3WJN6_PESFW</name>
<dbReference type="RefSeq" id="XP_007840726.1">
    <property type="nucleotide sequence ID" value="XM_007842535.1"/>
</dbReference>
<gene>
    <name evidence="3" type="ORF">PFICI_13954</name>
</gene>
<dbReference type="Gene3D" id="4.10.240.10">
    <property type="entry name" value="Zn(2)-C6 fungal-type DNA-binding domain"/>
    <property type="match status" value="1"/>
</dbReference>